<dbReference type="OrthoDB" id="408532at2759"/>
<evidence type="ECO:0008006" key="3">
    <source>
        <dbReference type="Google" id="ProtNLM"/>
    </source>
</evidence>
<dbReference type="Proteomes" id="UP000657918">
    <property type="component" value="Unassembled WGS sequence"/>
</dbReference>
<reference evidence="1 2" key="1">
    <citation type="submission" date="2020-10" db="EMBL/GenBank/DDBJ databases">
        <title>Plant Genome Project.</title>
        <authorList>
            <person name="Zhang R.-G."/>
        </authorList>
    </citation>
    <scope>NUCLEOTIDE SEQUENCE [LARGE SCALE GENOMIC DNA]</scope>
    <source>
        <strain evidence="1">FAFU-HL-1</strain>
        <tissue evidence="1">Leaf</tissue>
    </source>
</reference>
<protein>
    <recommendedName>
        <fullName evidence="3">Pentatricopeptide repeat-containing protein</fullName>
    </recommendedName>
</protein>
<gene>
    <name evidence="1" type="ORF">SADUNF_Sadunf02G0116900</name>
</gene>
<accession>A0A835N7D2</accession>
<dbReference type="EMBL" id="JADGMS010000002">
    <property type="protein sequence ID" value="KAF9687667.1"/>
    <property type="molecule type" value="Genomic_DNA"/>
</dbReference>
<evidence type="ECO:0000313" key="2">
    <source>
        <dbReference type="Proteomes" id="UP000657918"/>
    </source>
</evidence>
<keyword evidence="2" id="KW-1185">Reference proteome</keyword>
<comment type="caution">
    <text evidence="1">The sequence shown here is derived from an EMBL/GenBank/DDBJ whole genome shotgun (WGS) entry which is preliminary data.</text>
</comment>
<proteinExistence type="predicted"/>
<sequence>MLDSGWLAARSTEVNLSGTQFITTHCPTSPNKAWMEVVVPGISINPVLEPILTLKGLTMLLIYSTIITCAKKCNKFLSLYKRGVASGWKPNPITFFVLAKMLGEAGDYDGIRYVLLN</sequence>
<name>A0A835N7D2_9ROSI</name>
<evidence type="ECO:0000313" key="1">
    <source>
        <dbReference type="EMBL" id="KAF9687667.1"/>
    </source>
</evidence>
<organism evidence="1 2">
    <name type="scientific">Salix dunnii</name>
    <dbReference type="NCBI Taxonomy" id="1413687"/>
    <lineage>
        <taxon>Eukaryota</taxon>
        <taxon>Viridiplantae</taxon>
        <taxon>Streptophyta</taxon>
        <taxon>Embryophyta</taxon>
        <taxon>Tracheophyta</taxon>
        <taxon>Spermatophyta</taxon>
        <taxon>Magnoliopsida</taxon>
        <taxon>eudicotyledons</taxon>
        <taxon>Gunneridae</taxon>
        <taxon>Pentapetalae</taxon>
        <taxon>rosids</taxon>
        <taxon>fabids</taxon>
        <taxon>Malpighiales</taxon>
        <taxon>Salicaceae</taxon>
        <taxon>Saliceae</taxon>
        <taxon>Salix</taxon>
    </lineage>
</organism>
<dbReference type="AlphaFoldDB" id="A0A835N7D2"/>